<comment type="subcellular location">
    <subcellularLocation>
        <location evidence="1">Nucleus</location>
    </subcellularLocation>
</comment>
<dbReference type="RefSeq" id="XP_018043067.1">
    <property type="nucleotide sequence ID" value="XM_018185397.1"/>
</dbReference>
<keyword evidence="3" id="KW-0653">Protein transport</keyword>
<feature type="region of interest" description="Disordered" evidence="5">
    <location>
        <begin position="1007"/>
        <end position="1030"/>
    </location>
</feature>
<dbReference type="PANTHER" id="PTHR10997">
    <property type="entry name" value="IMPORTIN-7, 8, 11"/>
    <property type="match status" value="1"/>
</dbReference>
<name>A0A177D0M7_9PLEO</name>
<dbReference type="GO" id="GO:0005635">
    <property type="term" value="C:nuclear envelope"/>
    <property type="evidence" value="ECO:0007669"/>
    <property type="project" value="TreeGrafter"/>
</dbReference>
<feature type="compositionally biased region" description="Acidic residues" evidence="5">
    <location>
        <begin position="1015"/>
        <end position="1029"/>
    </location>
</feature>
<evidence type="ECO:0000313" key="7">
    <source>
        <dbReference type="EMBL" id="OAG12702.1"/>
    </source>
</evidence>
<dbReference type="Pfam" id="PF03810">
    <property type="entry name" value="IBN_N"/>
    <property type="match status" value="1"/>
</dbReference>
<dbReference type="Proteomes" id="UP000077069">
    <property type="component" value="Unassembled WGS sequence"/>
</dbReference>
<dbReference type="FunFam" id="1.25.10.10:FF:000373">
    <property type="entry name" value="Importin beta-5 subunit, putative"/>
    <property type="match status" value="1"/>
</dbReference>
<evidence type="ECO:0000256" key="2">
    <source>
        <dbReference type="ARBA" id="ARBA00022448"/>
    </source>
</evidence>
<keyword evidence="8" id="KW-1185">Reference proteome</keyword>
<dbReference type="GO" id="GO:0031267">
    <property type="term" value="F:small GTPase binding"/>
    <property type="evidence" value="ECO:0007669"/>
    <property type="project" value="InterPro"/>
</dbReference>
<dbReference type="InParanoid" id="A0A177D0M7"/>
<dbReference type="AlphaFoldDB" id="A0A177D0M7"/>
<dbReference type="InterPro" id="IPR011989">
    <property type="entry name" value="ARM-like"/>
</dbReference>
<dbReference type="GO" id="GO:0006606">
    <property type="term" value="P:protein import into nucleus"/>
    <property type="evidence" value="ECO:0007669"/>
    <property type="project" value="TreeGrafter"/>
</dbReference>
<dbReference type="SMART" id="SM00913">
    <property type="entry name" value="IBN_N"/>
    <property type="match status" value="1"/>
</dbReference>
<dbReference type="GeneID" id="28768883"/>
<dbReference type="GO" id="GO:0005829">
    <property type="term" value="C:cytosol"/>
    <property type="evidence" value="ECO:0007669"/>
    <property type="project" value="TreeGrafter"/>
</dbReference>
<dbReference type="STRING" id="1460663.A0A177D0M7"/>
<dbReference type="SUPFAM" id="SSF48371">
    <property type="entry name" value="ARM repeat"/>
    <property type="match status" value="1"/>
</dbReference>
<evidence type="ECO:0000259" key="6">
    <source>
        <dbReference type="PROSITE" id="PS50166"/>
    </source>
</evidence>
<dbReference type="Gene3D" id="1.25.10.10">
    <property type="entry name" value="Leucine-rich Repeat Variant"/>
    <property type="match status" value="1"/>
</dbReference>
<dbReference type="InterPro" id="IPR001494">
    <property type="entry name" value="Importin-beta_N"/>
</dbReference>
<gene>
    <name evidence="7" type="ORF">CC84DRAFT_155967</name>
</gene>
<keyword evidence="4" id="KW-0539">Nucleus</keyword>
<dbReference type="FunCoup" id="A0A177D0M7">
    <property type="interactions" value="1045"/>
</dbReference>
<dbReference type="EMBL" id="KV441548">
    <property type="protein sequence ID" value="OAG12702.1"/>
    <property type="molecule type" value="Genomic_DNA"/>
</dbReference>
<sequence>MEDQLVQLLSATQTAQEGPRKQAEQQLQSLYTHQDFPIALVEIARHDRVPLNIRQAALLYLKQVVLAGWSDSLEEFKGTFIITDDVKAKVRQLLLELATTDQLDRKLKSAASLVVSKIASCDFPEQWPDLLATLLNLIPTATDGQLHGALKVLDELVEDSFNETQFFGVAKQLIKVVHDIAVSDARKPTLRALACSVFRGTFDILEMVLEDHKAEIKGFADEVLQEWIPFFTNIMKSRLPDPPTEQEENEDAPNAESYRGLVALKLQVVKVLMRIRSVFPAVLSPETPVLFSATWEELVSLQRPYHQMYIIEERQSRLEDTDGLPYTLDFLVLEELDFMQACLRAPPVRAELEKQLQQSTDTTNTWVFEVMKLAVAYAQITTEEEGLWNFDVNIFLSEETSVTANYTSRTACGDLVIKLGEWLTQPTLQGLLAYSRTLYSSQEGWKAKEAALYVLSQVLSDFQDVDKTISPDVATGFIDFINYAIQQEDTFLRARGYLVAGSLVRTSGDALLQYAPTFLEACLKAIPTDDSDVVQVSCIRSLQYYLQALPRETTLPLQQNIISAISNYLQAQDLQELADSDDLMVTLVETLRDAILLDTRICVTGSGLDLLFTVATHGANNFQLTILVNETFEDVTQAIASMGGDAYVQLCKKVLPSLTGAFDVANFTEENALMNLAADLLALLAEYGPEPLPAGFVQTTMPKLARLLLHSEDEELLKSATTAVKNIIAHDHQQLFEWRNEESKAGLEVVLQIIARLLSPTVNDNAAGEVGALAAEVVEKAGHERLGPYLQELLRTVAARLGAATQAQFIQSLTLVFARLSLNHASEVVEFLATQTIDGHNGLQVVLAKWLENSINFAGYDEIRQNVIALSKLYDLKDPRLSAVQVKGDLIPNADGRIMTRSRARQSKPTPFHPTRCLCPKKFFANLREWQRNRCRDRWPPAPSFGLLFDALLPFSAAFAESIIQPESTDFLTNPFADPDQWTIVPATLKILKVLIVELQSASGTGLDPQSVADLADEGSNDDDWEDEPNPFVDLGSGFSKEQLMAYAAEDGPGTGRQKDDETQAFLVDFFKRAATTQGFADEFQALTDEERVRLQESAA</sequence>
<keyword evidence="2" id="KW-0813">Transport</keyword>
<dbReference type="InterPro" id="IPR016024">
    <property type="entry name" value="ARM-type_fold"/>
</dbReference>
<evidence type="ECO:0000256" key="5">
    <source>
        <dbReference type="SAM" id="MobiDB-lite"/>
    </source>
</evidence>
<evidence type="ECO:0000313" key="8">
    <source>
        <dbReference type="Proteomes" id="UP000077069"/>
    </source>
</evidence>
<evidence type="ECO:0000256" key="3">
    <source>
        <dbReference type="ARBA" id="ARBA00022927"/>
    </source>
</evidence>
<protein>
    <submittedName>
        <fullName evidence="7">ARM repeat-containing protein</fullName>
    </submittedName>
</protein>
<proteinExistence type="predicted"/>
<dbReference type="InterPro" id="IPR056840">
    <property type="entry name" value="HEAT_IPO9_central"/>
</dbReference>
<dbReference type="PROSITE" id="PS50166">
    <property type="entry name" value="IMPORTIN_B_NT"/>
    <property type="match status" value="1"/>
</dbReference>
<evidence type="ECO:0000256" key="4">
    <source>
        <dbReference type="ARBA" id="ARBA00023242"/>
    </source>
</evidence>
<dbReference type="Pfam" id="PF25018">
    <property type="entry name" value="HEAT_IPO9_c"/>
    <property type="match status" value="1"/>
</dbReference>
<dbReference type="OrthoDB" id="431626at2759"/>
<reference evidence="7 8" key="1">
    <citation type="submission" date="2016-05" db="EMBL/GenBank/DDBJ databases">
        <title>Comparative analysis of secretome profiles of manganese(II)-oxidizing ascomycete fungi.</title>
        <authorList>
            <consortium name="DOE Joint Genome Institute"/>
            <person name="Zeiner C.A."/>
            <person name="Purvine S.O."/>
            <person name="Zink E.M."/>
            <person name="Wu S."/>
            <person name="Pasa-Tolic L."/>
            <person name="Chaput D.L."/>
            <person name="Haridas S."/>
            <person name="Grigoriev I.V."/>
            <person name="Santelli C.M."/>
            <person name="Hansel C.M."/>
        </authorList>
    </citation>
    <scope>NUCLEOTIDE SEQUENCE [LARGE SCALE GENOMIC DNA]</scope>
    <source>
        <strain evidence="7 8">AP3s5-JAC2a</strain>
    </source>
</reference>
<evidence type="ECO:0000256" key="1">
    <source>
        <dbReference type="ARBA" id="ARBA00004123"/>
    </source>
</evidence>
<dbReference type="PANTHER" id="PTHR10997:SF9">
    <property type="entry name" value="IMPORTIN-9"/>
    <property type="match status" value="1"/>
</dbReference>
<organism evidence="7 8">
    <name type="scientific">Paraphaeosphaeria sporulosa</name>
    <dbReference type="NCBI Taxonomy" id="1460663"/>
    <lineage>
        <taxon>Eukaryota</taxon>
        <taxon>Fungi</taxon>
        <taxon>Dikarya</taxon>
        <taxon>Ascomycota</taxon>
        <taxon>Pezizomycotina</taxon>
        <taxon>Dothideomycetes</taxon>
        <taxon>Pleosporomycetidae</taxon>
        <taxon>Pleosporales</taxon>
        <taxon>Massarineae</taxon>
        <taxon>Didymosphaeriaceae</taxon>
        <taxon>Paraphaeosphaeria</taxon>
    </lineage>
</organism>
<accession>A0A177D0M7</accession>
<feature type="domain" description="Importin N-terminal" evidence="6">
    <location>
        <begin position="23"/>
        <end position="100"/>
    </location>
</feature>